<feature type="transmembrane region" description="Helical" evidence="6">
    <location>
        <begin position="133"/>
        <end position="160"/>
    </location>
</feature>
<evidence type="ECO:0000256" key="1">
    <source>
        <dbReference type="ARBA" id="ARBA00004651"/>
    </source>
</evidence>
<keyword evidence="4 6" id="KW-1133">Transmembrane helix</keyword>
<feature type="transmembrane region" description="Helical" evidence="6">
    <location>
        <begin position="103"/>
        <end position="127"/>
    </location>
</feature>
<dbReference type="RefSeq" id="WP_109711370.1">
    <property type="nucleotide sequence ID" value="NZ_QGDS01000006.1"/>
</dbReference>
<feature type="transmembrane region" description="Helical" evidence="6">
    <location>
        <begin position="231"/>
        <end position="255"/>
    </location>
</feature>
<protein>
    <submittedName>
        <fullName evidence="7">Monosaccharide ABC transporter membrane protein, CUT2 family</fullName>
    </submittedName>
</protein>
<dbReference type="Pfam" id="PF02653">
    <property type="entry name" value="BPD_transp_2"/>
    <property type="match status" value="1"/>
</dbReference>
<dbReference type="PANTHER" id="PTHR32196">
    <property type="entry name" value="ABC TRANSPORTER PERMEASE PROTEIN YPHD-RELATED-RELATED"/>
    <property type="match status" value="1"/>
</dbReference>
<dbReference type="GO" id="GO:0022857">
    <property type="term" value="F:transmembrane transporter activity"/>
    <property type="evidence" value="ECO:0007669"/>
    <property type="project" value="InterPro"/>
</dbReference>
<keyword evidence="5 6" id="KW-0472">Membrane</keyword>
<feature type="transmembrane region" description="Helical" evidence="6">
    <location>
        <begin position="309"/>
        <end position="328"/>
    </location>
</feature>
<dbReference type="OrthoDB" id="9815820at2"/>
<evidence type="ECO:0000256" key="5">
    <source>
        <dbReference type="ARBA" id="ARBA00023136"/>
    </source>
</evidence>
<dbReference type="PANTHER" id="PTHR32196:SF72">
    <property type="entry name" value="RIBOSE IMPORT PERMEASE PROTEIN RBSC"/>
    <property type="match status" value="1"/>
</dbReference>
<feature type="transmembrane region" description="Helical" evidence="6">
    <location>
        <begin position="57"/>
        <end position="73"/>
    </location>
</feature>
<dbReference type="EMBL" id="UHJJ01000006">
    <property type="protein sequence ID" value="SUQ14468.1"/>
    <property type="molecule type" value="Genomic_DNA"/>
</dbReference>
<evidence type="ECO:0000256" key="6">
    <source>
        <dbReference type="SAM" id="Phobius"/>
    </source>
</evidence>
<sequence length="334" mass="34883">MGKNEKKGNVFTNNPLVRAIGTQKIVVVLVIVLLALFFSVMSPAFRQYATVVSIFDYSYYISFMAIGVTFALITGGVDLSIGTGMIASGLIGGYLITHQGVPVGVGILASVVVGLCFGLFNALLIAVMDLPPFIGTLGTMMIARGLGSILTGGMSITWPAASVPQGWFRSIFKISIGTMKFPLGFVIVVLVVILMSTFLNKSRPGRYIIAIGSNKEATRLSGINVVKWQSLAYIISGIFTGIAGVAYSATFQAVAPGTGAGLELDAIAGAIIGGTSMTGGYGTIAGTLLGVFVMSLLKTGLPFIGLQANWQQIITGIILIVAVLIDVLKNSKQV</sequence>
<dbReference type="Proteomes" id="UP000254051">
    <property type="component" value="Unassembled WGS sequence"/>
</dbReference>
<comment type="subcellular location">
    <subcellularLocation>
        <location evidence="1">Cell membrane</location>
        <topology evidence="1">Multi-pass membrane protein</topology>
    </subcellularLocation>
</comment>
<evidence type="ECO:0000256" key="3">
    <source>
        <dbReference type="ARBA" id="ARBA00022692"/>
    </source>
</evidence>
<organism evidence="7 8">
    <name type="scientific">Faecalicatena contorta</name>
    <dbReference type="NCBI Taxonomy" id="39482"/>
    <lineage>
        <taxon>Bacteria</taxon>
        <taxon>Bacillati</taxon>
        <taxon>Bacillota</taxon>
        <taxon>Clostridia</taxon>
        <taxon>Lachnospirales</taxon>
        <taxon>Lachnospiraceae</taxon>
        <taxon>Faecalicatena</taxon>
    </lineage>
</organism>
<dbReference type="AlphaFoldDB" id="A0A315ZXX0"/>
<keyword evidence="2" id="KW-1003">Cell membrane</keyword>
<dbReference type="CDD" id="cd06579">
    <property type="entry name" value="TM_PBP1_transp_AraH_like"/>
    <property type="match status" value="1"/>
</dbReference>
<proteinExistence type="predicted"/>
<feature type="transmembrane region" description="Helical" evidence="6">
    <location>
        <begin position="267"/>
        <end position="297"/>
    </location>
</feature>
<keyword evidence="3 6" id="KW-0812">Transmembrane</keyword>
<name>A0A315ZXX0_9FIRM</name>
<dbReference type="InterPro" id="IPR001851">
    <property type="entry name" value="ABC_transp_permease"/>
</dbReference>
<gene>
    <name evidence="7" type="ORF">SAMN05216529_106160</name>
</gene>
<dbReference type="GO" id="GO:0005886">
    <property type="term" value="C:plasma membrane"/>
    <property type="evidence" value="ECO:0007669"/>
    <property type="project" value="UniProtKB-SubCell"/>
</dbReference>
<evidence type="ECO:0000256" key="2">
    <source>
        <dbReference type="ARBA" id="ARBA00022475"/>
    </source>
</evidence>
<evidence type="ECO:0000313" key="8">
    <source>
        <dbReference type="Proteomes" id="UP000254051"/>
    </source>
</evidence>
<accession>A0A315ZXX0</accession>
<keyword evidence="8" id="KW-1185">Reference proteome</keyword>
<feature type="transmembrane region" description="Helical" evidence="6">
    <location>
        <begin position="181"/>
        <end position="199"/>
    </location>
</feature>
<reference evidence="8" key="1">
    <citation type="submission" date="2017-07" db="EMBL/GenBank/DDBJ databases">
        <authorList>
            <person name="Varghese N."/>
            <person name="Submissions S."/>
        </authorList>
    </citation>
    <scope>NUCLEOTIDE SEQUENCE [LARGE SCALE GENOMIC DNA]</scope>
    <source>
        <strain evidence="8">NLAE-zl-C134</strain>
    </source>
</reference>
<evidence type="ECO:0000256" key="4">
    <source>
        <dbReference type="ARBA" id="ARBA00022989"/>
    </source>
</evidence>
<evidence type="ECO:0000313" key="7">
    <source>
        <dbReference type="EMBL" id="SUQ14468.1"/>
    </source>
</evidence>
<feature type="transmembrane region" description="Helical" evidence="6">
    <location>
        <begin position="25"/>
        <end position="45"/>
    </location>
</feature>